<protein>
    <submittedName>
        <fullName evidence="1">ABC-type maltose transport system permease subunit</fullName>
    </submittedName>
</protein>
<comment type="caution">
    <text evidence="1">The sequence shown here is derived from an EMBL/GenBank/DDBJ whole genome shotgun (WGS) entry which is preliminary data.</text>
</comment>
<accession>A0ABR6MWD0</accession>
<sequence>MLDERTLPARYAPAGRAARVLVIVPAAMLFRFVQGLVVKGITAGAVNG</sequence>
<name>A0ABR6MWD0_9DEIO</name>
<evidence type="ECO:0000313" key="1">
    <source>
        <dbReference type="EMBL" id="MBB5295690.1"/>
    </source>
</evidence>
<proteinExistence type="predicted"/>
<organism evidence="1 2">
    <name type="scientific">Deinococcus metallilatus</name>
    <dbReference type="NCBI Taxonomy" id="1211322"/>
    <lineage>
        <taxon>Bacteria</taxon>
        <taxon>Thermotogati</taxon>
        <taxon>Deinococcota</taxon>
        <taxon>Deinococci</taxon>
        <taxon>Deinococcales</taxon>
        <taxon>Deinococcaceae</taxon>
        <taxon>Deinococcus</taxon>
    </lineage>
</organism>
<gene>
    <name evidence="1" type="ORF">HNQ10_002529</name>
</gene>
<reference evidence="1 2" key="1">
    <citation type="submission" date="2020-08" db="EMBL/GenBank/DDBJ databases">
        <title>Genomic Encyclopedia of Type Strains, Phase IV (KMG-IV): sequencing the most valuable type-strain genomes for metagenomic binning, comparative biology and taxonomic classification.</title>
        <authorList>
            <person name="Goeker M."/>
        </authorList>
    </citation>
    <scope>NUCLEOTIDE SEQUENCE [LARGE SCALE GENOMIC DNA]</scope>
    <source>
        <strain evidence="1 2">DSM 105434</strain>
    </source>
</reference>
<evidence type="ECO:0000313" key="2">
    <source>
        <dbReference type="Proteomes" id="UP000536909"/>
    </source>
</evidence>
<dbReference type="EMBL" id="JACHFV010000008">
    <property type="protein sequence ID" value="MBB5295690.1"/>
    <property type="molecule type" value="Genomic_DNA"/>
</dbReference>
<dbReference type="RefSeq" id="WP_171029485.1">
    <property type="nucleotide sequence ID" value="NZ_BSUI01000005.1"/>
</dbReference>
<dbReference type="Proteomes" id="UP000536909">
    <property type="component" value="Unassembled WGS sequence"/>
</dbReference>
<keyword evidence="2" id="KW-1185">Reference proteome</keyword>